<dbReference type="AlphaFoldDB" id="A0ABD2JYR0"/>
<keyword evidence="3" id="KW-1185">Reference proteome</keyword>
<evidence type="ECO:0000313" key="1">
    <source>
        <dbReference type="EMBL" id="KAL3071360.1"/>
    </source>
</evidence>
<proteinExistence type="predicted"/>
<name>A0ABD2JYR0_9BILA</name>
<dbReference type="EMBL" id="JBICBT010000876">
    <property type="protein sequence ID" value="KAL3095704.1"/>
    <property type="molecule type" value="Genomic_DNA"/>
</dbReference>
<organism evidence="2 3">
    <name type="scientific">Heterodera trifolii</name>
    <dbReference type="NCBI Taxonomy" id="157864"/>
    <lineage>
        <taxon>Eukaryota</taxon>
        <taxon>Metazoa</taxon>
        <taxon>Ecdysozoa</taxon>
        <taxon>Nematoda</taxon>
        <taxon>Chromadorea</taxon>
        <taxon>Rhabditida</taxon>
        <taxon>Tylenchina</taxon>
        <taxon>Tylenchomorpha</taxon>
        <taxon>Tylenchoidea</taxon>
        <taxon>Heteroderidae</taxon>
        <taxon>Heteroderinae</taxon>
        <taxon>Heterodera</taxon>
    </lineage>
</organism>
<protein>
    <submittedName>
        <fullName evidence="2">Uncharacterized protein</fullName>
    </submittedName>
</protein>
<evidence type="ECO:0000313" key="2">
    <source>
        <dbReference type="EMBL" id="KAL3095704.1"/>
    </source>
</evidence>
<reference evidence="2 3" key="1">
    <citation type="submission" date="2024-10" db="EMBL/GenBank/DDBJ databases">
        <authorList>
            <person name="Kim D."/>
        </authorList>
    </citation>
    <scope>NUCLEOTIDE SEQUENCE [LARGE SCALE GENOMIC DNA]</scope>
    <source>
        <strain evidence="2">BH-2024</strain>
    </source>
</reference>
<accession>A0ABD2JYR0</accession>
<gene>
    <name evidence="2" type="ORF">niasHT_022928</name>
    <name evidence="1" type="ORF">niasHT_036243</name>
</gene>
<dbReference type="EMBL" id="JBICBT010001359">
    <property type="protein sequence ID" value="KAL3071360.1"/>
    <property type="molecule type" value="Genomic_DNA"/>
</dbReference>
<comment type="caution">
    <text evidence="2">The sequence shown here is derived from an EMBL/GenBank/DDBJ whole genome shotgun (WGS) entry which is preliminary data.</text>
</comment>
<dbReference type="Proteomes" id="UP001620626">
    <property type="component" value="Unassembled WGS sequence"/>
</dbReference>
<evidence type="ECO:0000313" key="3">
    <source>
        <dbReference type="Proteomes" id="UP001620626"/>
    </source>
</evidence>
<sequence>MINRSPPFTRQRARDAAALQQQQNGVLGNLSRPNNTANTQNRNVSLNNRVDGELLESEESMGSNEIRNALLNVAAPVEQNGQQAARNEAGRGGGNFEQQHVDGGLRIRLQNVGRNNGQEWRIRNENLNDGHRIFNPAPQNVRPRTSTPYENMFEELRVEHTVECRPHNQNFKQIFKIC</sequence>